<evidence type="ECO:0000256" key="2">
    <source>
        <dbReference type="ARBA" id="ARBA00023235"/>
    </source>
</evidence>
<dbReference type="InterPro" id="IPR006224">
    <property type="entry name" value="PsdUridine_synth_RluA-like_CS"/>
</dbReference>
<evidence type="ECO:0000256" key="1">
    <source>
        <dbReference type="ARBA" id="ARBA00010876"/>
    </source>
</evidence>
<dbReference type="InterPro" id="IPR050188">
    <property type="entry name" value="RluA_PseudoU_synthase"/>
</dbReference>
<dbReference type="GO" id="GO:0003723">
    <property type="term" value="F:RNA binding"/>
    <property type="evidence" value="ECO:0007669"/>
    <property type="project" value="InterPro"/>
</dbReference>
<dbReference type="SUPFAM" id="SSF55120">
    <property type="entry name" value="Pseudouridine synthase"/>
    <property type="match status" value="1"/>
</dbReference>
<dbReference type="AlphaFoldDB" id="A0A1F6GL85"/>
<accession>A0A1F6GL85</accession>
<dbReference type="Pfam" id="PF00849">
    <property type="entry name" value="PseudoU_synth_2"/>
    <property type="match status" value="1"/>
</dbReference>
<dbReference type="CDD" id="cd02869">
    <property type="entry name" value="PseudoU_synth_RluA_like"/>
    <property type="match status" value="1"/>
</dbReference>
<evidence type="ECO:0000313" key="4">
    <source>
        <dbReference type="EMBL" id="OGG98885.1"/>
    </source>
</evidence>
<dbReference type="Proteomes" id="UP000177583">
    <property type="component" value="Unassembled WGS sequence"/>
</dbReference>
<sequence length="229" mass="25862">MSLPIRRRHQPKGITILYDDKDIMVVDKAPGLLTIGTDKERLKTAYALLTDYVKKGSQKSKARLFIVHRLDQDTSGVLVFAKTEAAKITLQSQWDQNEKKYLALAHGHFTAPAGEFRSYLTENQALRVYSTPDTSLGKLSVTEYKVIEERQGLSLLELRLVTGRKHQIRVHLAEAGHPIYGDKRYGQGDKEAKRLGLHAKSIAFAHPTSGEPQFFETKTPGFFQHMMGR</sequence>
<dbReference type="PANTHER" id="PTHR21600">
    <property type="entry name" value="MITOCHONDRIAL RNA PSEUDOURIDINE SYNTHASE"/>
    <property type="match status" value="1"/>
</dbReference>
<dbReference type="PANTHER" id="PTHR21600:SF44">
    <property type="entry name" value="RIBOSOMAL LARGE SUBUNIT PSEUDOURIDINE SYNTHASE D"/>
    <property type="match status" value="1"/>
</dbReference>
<evidence type="ECO:0000259" key="3">
    <source>
        <dbReference type="Pfam" id="PF00849"/>
    </source>
</evidence>
<dbReference type="GO" id="GO:0140098">
    <property type="term" value="F:catalytic activity, acting on RNA"/>
    <property type="evidence" value="ECO:0007669"/>
    <property type="project" value="UniProtKB-ARBA"/>
</dbReference>
<dbReference type="GO" id="GO:0000455">
    <property type="term" value="P:enzyme-directed rRNA pseudouridine synthesis"/>
    <property type="evidence" value="ECO:0007669"/>
    <property type="project" value="TreeGrafter"/>
</dbReference>
<gene>
    <name evidence="4" type="ORF">A2557_13360</name>
</gene>
<proteinExistence type="inferred from homology"/>
<dbReference type="InterPro" id="IPR006145">
    <property type="entry name" value="PsdUridine_synth_RsuA/RluA"/>
</dbReference>
<comment type="caution">
    <text evidence="4">The sequence shown here is derived from an EMBL/GenBank/DDBJ whole genome shotgun (WGS) entry which is preliminary data.</text>
</comment>
<dbReference type="InterPro" id="IPR020103">
    <property type="entry name" value="PsdUridine_synth_cat_dom_sf"/>
</dbReference>
<dbReference type="PROSITE" id="PS01129">
    <property type="entry name" value="PSI_RLU"/>
    <property type="match status" value="1"/>
</dbReference>
<protein>
    <submittedName>
        <fullName evidence="4">RNA pseudouridine synthase</fullName>
    </submittedName>
</protein>
<dbReference type="EMBL" id="MFNF01000066">
    <property type="protein sequence ID" value="OGG98885.1"/>
    <property type="molecule type" value="Genomic_DNA"/>
</dbReference>
<feature type="domain" description="Pseudouridine synthase RsuA/RluA-like" evidence="3">
    <location>
        <begin position="22"/>
        <end position="173"/>
    </location>
</feature>
<reference evidence="4 5" key="1">
    <citation type="journal article" date="2016" name="Nat. Commun.">
        <title>Thousands of microbial genomes shed light on interconnected biogeochemical processes in an aquifer system.</title>
        <authorList>
            <person name="Anantharaman K."/>
            <person name="Brown C.T."/>
            <person name="Hug L.A."/>
            <person name="Sharon I."/>
            <person name="Castelle C.J."/>
            <person name="Probst A.J."/>
            <person name="Thomas B.C."/>
            <person name="Singh A."/>
            <person name="Wilkins M.J."/>
            <person name="Karaoz U."/>
            <person name="Brodie E.L."/>
            <person name="Williams K.H."/>
            <person name="Hubbard S.S."/>
            <person name="Banfield J.F."/>
        </authorList>
    </citation>
    <scope>NUCLEOTIDE SEQUENCE [LARGE SCALE GENOMIC DNA]</scope>
</reference>
<keyword evidence="2" id="KW-0413">Isomerase</keyword>
<comment type="similarity">
    <text evidence="1">Belongs to the pseudouridine synthase RluA family.</text>
</comment>
<dbReference type="GO" id="GO:0009982">
    <property type="term" value="F:pseudouridine synthase activity"/>
    <property type="evidence" value="ECO:0007669"/>
    <property type="project" value="InterPro"/>
</dbReference>
<name>A0A1F6GL85_9PROT</name>
<organism evidence="4 5">
    <name type="scientific">Candidatus Lambdaproteobacteria bacterium RIFOXYD2_FULL_56_26</name>
    <dbReference type="NCBI Taxonomy" id="1817773"/>
    <lineage>
        <taxon>Bacteria</taxon>
        <taxon>Pseudomonadati</taxon>
        <taxon>Pseudomonadota</taxon>
        <taxon>Candidatus Lambdaproteobacteria</taxon>
    </lineage>
</organism>
<evidence type="ECO:0000313" key="5">
    <source>
        <dbReference type="Proteomes" id="UP000177583"/>
    </source>
</evidence>
<dbReference type="Gene3D" id="3.30.2350.10">
    <property type="entry name" value="Pseudouridine synthase"/>
    <property type="match status" value="1"/>
</dbReference>